<dbReference type="EMBL" id="CP133594">
    <property type="protein sequence ID" value="WMW21330.1"/>
    <property type="molecule type" value="Genomic_DNA"/>
</dbReference>
<keyword evidence="3" id="KW-1185">Reference proteome</keyword>
<dbReference type="AlphaFoldDB" id="A0AA51UDR2"/>
<organism evidence="2 3">
    <name type="scientific">Methanolobus mangrovi</name>
    <dbReference type="NCBI Taxonomy" id="3072977"/>
    <lineage>
        <taxon>Archaea</taxon>
        <taxon>Methanobacteriati</taxon>
        <taxon>Methanobacteriota</taxon>
        <taxon>Stenosarchaea group</taxon>
        <taxon>Methanomicrobia</taxon>
        <taxon>Methanosarcinales</taxon>
        <taxon>Methanosarcinaceae</taxon>
        <taxon>Methanolobus</taxon>
    </lineage>
</organism>
<dbReference type="GeneID" id="84230057"/>
<gene>
    <name evidence="2" type="ORF">RE476_07910</name>
</gene>
<dbReference type="KEGG" id="mmav:RE476_07910"/>
<name>A0AA51UDR2_9EURY</name>
<keyword evidence="1" id="KW-0812">Transmembrane</keyword>
<reference evidence="2" key="1">
    <citation type="submission" date="2023-08" db="EMBL/GenBank/DDBJ databases">
        <title>Methanolobus mangrovi sp. nov. and Methanolobus sediminis sp. nov, two novel methylotrophic methanogens isolated from mangrove sediments in China.</title>
        <authorList>
            <person name="Zhou J."/>
        </authorList>
    </citation>
    <scope>NUCLEOTIDE SEQUENCE</scope>
    <source>
        <strain evidence="2">FTZ2</strain>
    </source>
</reference>
<keyword evidence="1" id="KW-1133">Transmembrane helix</keyword>
<evidence type="ECO:0000256" key="1">
    <source>
        <dbReference type="SAM" id="Phobius"/>
    </source>
</evidence>
<sequence length="371" mass="41100">MRYAFLSLTAVLLILSLTSPSFAIDCTSENYDVSIIDTYSDLDTCDITLHSAEQISGLKLDVHMEHEGSILDRKTFTIDSIAPGSDVTKAFKWNTDDMGDGKYTIKSIISKDGCTVYENAYNFVNGRQTIPRITVDDLVSNSQGFSVMITPQEAVLVDVEYMLMDGSDVIYSGTEKKISVHTQPMEVSKDWNVLLENNMEYSGRIKVKLYSPSVSYIALTEDFTAQDDVFISDTYEDDIGASATIDGISQVPFTGYVRFTVSKQDDDGETVIESVTKKSPVLLNGDDETVETIWEERLTTGVYSLVIEVIGNDGDILDIEESIIESDYEPAAEQGNTTTSDNTEQSPGLMFPIILVITLIAAFMLSQKRDY</sequence>
<dbReference type="Proteomes" id="UP001183006">
    <property type="component" value="Chromosome"/>
</dbReference>
<accession>A0AA51UDR2</accession>
<evidence type="ECO:0000313" key="3">
    <source>
        <dbReference type="Proteomes" id="UP001183006"/>
    </source>
</evidence>
<protein>
    <submittedName>
        <fullName evidence="2">Uncharacterized protein</fullName>
    </submittedName>
</protein>
<dbReference type="RefSeq" id="WP_309307115.1">
    <property type="nucleotide sequence ID" value="NZ_CP133594.1"/>
</dbReference>
<proteinExistence type="predicted"/>
<feature type="transmembrane region" description="Helical" evidence="1">
    <location>
        <begin position="349"/>
        <end position="366"/>
    </location>
</feature>
<keyword evidence="1" id="KW-0472">Membrane</keyword>
<evidence type="ECO:0000313" key="2">
    <source>
        <dbReference type="EMBL" id="WMW21330.1"/>
    </source>
</evidence>